<dbReference type="EMBL" id="JAUUTY010000007">
    <property type="protein sequence ID" value="KAK1611749.1"/>
    <property type="molecule type" value="Genomic_DNA"/>
</dbReference>
<protein>
    <submittedName>
        <fullName evidence="2">Uncharacterized protein</fullName>
    </submittedName>
</protein>
<sequence length="311" mass="33685">MSRVSLHDSINPKPQSEGIAEEYPRQLVPSVGRLSAQDLTSAVPIMSSTASSTPSSPSSPRLGSPIQFGSYEFTPHSDSSRSTFSDLQGNMEMTFGSVHYNINAEGVLRLLGPHAPSQYSSGEDNVDSIAKKATWKAARHQVYAANNAGNTRNRGDGDHTPLSSRRISFENSASNNNSDYTIAEEEWAAARAAMLNNTSLPAGTSVGTLNAYRSILEKNRERLSKEQATLERRLSAAEQSSERRRGSRGSASRSSQGIGKHRSRLSRLSEDDAREITSNLTKSFMTTDTAGMLRPKTVEGATAILTAYLIN</sequence>
<reference evidence="2" key="1">
    <citation type="submission" date="2023-07" db="EMBL/GenBank/DDBJ databases">
        <title>A chromosome-level genome assembly of Lolium multiflorum.</title>
        <authorList>
            <person name="Chen Y."/>
            <person name="Copetti D."/>
            <person name="Kolliker R."/>
            <person name="Studer B."/>
        </authorList>
    </citation>
    <scope>NUCLEOTIDE SEQUENCE</scope>
    <source>
        <strain evidence="2">02402/16</strain>
        <tissue evidence="2">Leaf</tissue>
    </source>
</reference>
<evidence type="ECO:0000256" key="1">
    <source>
        <dbReference type="SAM" id="MobiDB-lite"/>
    </source>
</evidence>
<evidence type="ECO:0000313" key="2">
    <source>
        <dbReference type="EMBL" id="KAK1611749.1"/>
    </source>
</evidence>
<organism evidence="2 3">
    <name type="scientific">Lolium multiflorum</name>
    <name type="common">Italian ryegrass</name>
    <name type="synonym">Lolium perenne subsp. multiflorum</name>
    <dbReference type="NCBI Taxonomy" id="4521"/>
    <lineage>
        <taxon>Eukaryota</taxon>
        <taxon>Viridiplantae</taxon>
        <taxon>Streptophyta</taxon>
        <taxon>Embryophyta</taxon>
        <taxon>Tracheophyta</taxon>
        <taxon>Spermatophyta</taxon>
        <taxon>Magnoliopsida</taxon>
        <taxon>Liliopsida</taxon>
        <taxon>Poales</taxon>
        <taxon>Poaceae</taxon>
        <taxon>BOP clade</taxon>
        <taxon>Pooideae</taxon>
        <taxon>Poodae</taxon>
        <taxon>Poeae</taxon>
        <taxon>Poeae Chloroplast Group 2 (Poeae type)</taxon>
        <taxon>Loliodinae</taxon>
        <taxon>Loliinae</taxon>
        <taxon>Lolium</taxon>
    </lineage>
</organism>
<proteinExistence type="predicted"/>
<feature type="compositionally biased region" description="Basic and acidic residues" evidence="1">
    <location>
        <begin position="228"/>
        <end position="244"/>
    </location>
</feature>
<feature type="region of interest" description="Disordered" evidence="1">
    <location>
        <begin position="1"/>
        <end position="25"/>
    </location>
</feature>
<accession>A0AAD8VM63</accession>
<comment type="caution">
    <text evidence="2">The sequence shown here is derived from an EMBL/GenBank/DDBJ whole genome shotgun (WGS) entry which is preliminary data.</text>
</comment>
<name>A0AAD8VM63_LOLMU</name>
<gene>
    <name evidence="2" type="ORF">QYE76_035422</name>
</gene>
<feature type="compositionally biased region" description="Low complexity" evidence="1">
    <location>
        <begin position="47"/>
        <end position="60"/>
    </location>
</feature>
<feature type="compositionally biased region" description="Polar residues" evidence="1">
    <location>
        <begin position="76"/>
        <end position="85"/>
    </location>
</feature>
<dbReference type="Proteomes" id="UP001231189">
    <property type="component" value="Unassembled WGS sequence"/>
</dbReference>
<feature type="region of interest" description="Disordered" evidence="1">
    <location>
        <begin position="45"/>
        <end position="85"/>
    </location>
</feature>
<feature type="region of interest" description="Disordered" evidence="1">
    <location>
        <begin position="228"/>
        <end position="272"/>
    </location>
</feature>
<evidence type="ECO:0000313" key="3">
    <source>
        <dbReference type="Proteomes" id="UP001231189"/>
    </source>
</evidence>
<dbReference type="AlphaFoldDB" id="A0AAD8VM63"/>
<feature type="compositionally biased region" description="Low complexity" evidence="1">
    <location>
        <begin position="248"/>
        <end position="257"/>
    </location>
</feature>
<keyword evidence="3" id="KW-1185">Reference proteome</keyword>